<dbReference type="PROSITE" id="PS50146">
    <property type="entry name" value="DAGK"/>
    <property type="match status" value="1"/>
</dbReference>
<dbReference type="InterPro" id="IPR050187">
    <property type="entry name" value="Lipid_Phosphate_FormReg"/>
</dbReference>
<accession>A0A3L9YJ12</accession>
<name>A0A3L9YJ12_9FLAO</name>
<proteinExistence type="predicted"/>
<keyword evidence="4" id="KW-0479">Metal-binding</keyword>
<keyword evidence="7" id="KW-0067">ATP-binding</keyword>
<dbReference type="InterPro" id="IPR045540">
    <property type="entry name" value="YegS/DAGK_C"/>
</dbReference>
<feature type="domain" description="DAGKc" evidence="12">
    <location>
        <begin position="1"/>
        <end position="130"/>
    </location>
</feature>
<evidence type="ECO:0000256" key="11">
    <source>
        <dbReference type="ARBA" id="ARBA00023264"/>
    </source>
</evidence>
<dbReference type="GO" id="GO:0005524">
    <property type="term" value="F:ATP binding"/>
    <property type="evidence" value="ECO:0007669"/>
    <property type="project" value="UniProtKB-KW"/>
</dbReference>
<dbReference type="NCBIfam" id="TIGR00147">
    <property type="entry name" value="YegS/Rv2252/BmrU family lipid kinase"/>
    <property type="match status" value="1"/>
</dbReference>
<keyword evidence="9" id="KW-0443">Lipid metabolism</keyword>
<keyword evidence="14" id="KW-1185">Reference proteome</keyword>
<dbReference type="InterPro" id="IPR016064">
    <property type="entry name" value="NAD/diacylglycerol_kinase_sf"/>
</dbReference>
<evidence type="ECO:0000256" key="9">
    <source>
        <dbReference type="ARBA" id="ARBA00023098"/>
    </source>
</evidence>
<evidence type="ECO:0000256" key="4">
    <source>
        <dbReference type="ARBA" id="ARBA00022723"/>
    </source>
</evidence>
<protein>
    <submittedName>
        <fullName evidence="13">YegS/Rv2252/BmrU family lipid kinase</fullName>
    </submittedName>
</protein>
<evidence type="ECO:0000256" key="7">
    <source>
        <dbReference type="ARBA" id="ARBA00022840"/>
    </source>
</evidence>
<evidence type="ECO:0000256" key="6">
    <source>
        <dbReference type="ARBA" id="ARBA00022777"/>
    </source>
</evidence>
<sequence>MITRIHFIVNPVAGSGRNKLSPELMNKVFGNDIYDIKIKESEFAGHAIELAKESIKEKAEVIVACGGDGTINEVAGCLVGTNVILGIVPMGSGNGLASNLKIPRDTVKALRIIKNFKVIKIDTGSINNEYFFSNTGIGFDAHVISDFEDNKKRKLWGYIKAVIKALKTYNYSNCVEISYLNEQKKVYPFLLFVSNSNEMGYKMSLTPKASLQDGVLDVIIVPKLSSIKMVFFTILFFIKKHYWLKEVEFIKTNSLIVRKSNDHIFKAQKDGERLKIEKDTIKIELLPKALNVCVT</sequence>
<dbReference type="Proteomes" id="UP000271339">
    <property type="component" value="Unassembled WGS sequence"/>
</dbReference>
<evidence type="ECO:0000256" key="5">
    <source>
        <dbReference type="ARBA" id="ARBA00022741"/>
    </source>
</evidence>
<evidence type="ECO:0000256" key="8">
    <source>
        <dbReference type="ARBA" id="ARBA00022842"/>
    </source>
</evidence>
<organism evidence="13 14">
    <name type="scientific">Ulvibacter antarcticus</name>
    <dbReference type="NCBI Taxonomy" id="442714"/>
    <lineage>
        <taxon>Bacteria</taxon>
        <taxon>Pseudomonadati</taxon>
        <taxon>Bacteroidota</taxon>
        <taxon>Flavobacteriia</taxon>
        <taxon>Flavobacteriales</taxon>
        <taxon>Flavobacteriaceae</taxon>
        <taxon>Ulvibacter</taxon>
    </lineage>
</organism>
<dbReference type="GO" id="GO:0005886">
    <property type="term" value="C:plasma membrane"/>
    <property type="evidence" value="ECO:0007669"/>
    <property type="project" value="TreeGrafter"/>
</dbReference>
<dbReference type="EMBL" id="REFC01000014">
    <property type="protein sequence ID" value="RMA57928.1"/>
    <property type="molecule type" value="Genomic_DNA"/>
</dbReference>
<dbReference type="SMART" id="SM00046">
    <property type="entry name" value="DAGKc"/>
    <property type="match status" value="1"/>
</dbReference>
<evidence type="ECO:0000259" key="12">
    <source>
        <dbReference type="PROSITE" id="PS50146"/>
    </source>
</evidence>
<keyword evidence="8" id="KW-0460">Magnesium</keyword>
<keyword evidence="2" id="KW-0444">Lipid biosynthesis</keyword>
<evidence type="ECO:0000256" key="3">
    <source>
        <dbReference type="ARBA" id="ARBA00022679"/>
    </source>
</evidence>
<dbReference type="PANTHER" id="PTHR12358:SF106">
    <property type="entry name" value="LIPID KINASE YEGS"/>
    <property type="match status" value="1"/>
</dbReference>
<dbReference type="Pfam" id="PF19279">
    <property type="entry name" value="YegS_C"/>
    <property type="match status" value="1"/>
</dbReference>
<evidence type="ECO:0000256" key="1">
    <source>
        <dbReference type="ARBA" id="ARBA00001946"/>
    </source>
</evidence>
<gene>
    <name evidence="13" type="ORF">BXY75_2735</name>
</gene>
<dbReference type="InterPro" id="IPR001206">
    <property type="entry name" value="Diacylglycerol_kinase_cat_dom"/>
</dbReference>
<dbReference type="GO" id="GO:0046872">
    <property type="term" value="F:metal ion binding"/>
    <property type="evidence" value="ECO:0007669"/>
    <property type="project" value="UniProtKB-KW"/>
</dbReference>
<dbReference type="Gene3D" id="2.60.200.40">
    <property type="match status" value="1"/>
</dbReference>
<dbReference type="SUPFAM" id="SSF111331">
    <property type="entry name" value="NAD kinase/diacylglycerol kinase-like"/>
    <property type="match status" value="1"/>
</dbReference>
<dbReference type="GO" id="GO:0016301">
    <property type="term" value="F:kinase activity"/>
    <property type="evidence" value="ECO:0007669"/>
    <property type="project" value="UniProtKB-KW"/>
</dbReference>
<keyword evidence="3" id="KW-0808">Transferase</keyword>
<evidence type="ECO:0000313" key="13">
    <source>
        <dbReference type="EMBL" id="RMA57928.1"/>
    </source>
</evidence>
<dbReference type="InterPro" id="IPR005218">
    <property type="entry name" value="Diacylglycerol/lipid_kinase"/>
</dbReference>
<keyword evidence="6 13" id="KW-0418">Kinase</keyword>
<evidence type="ECO:0000256" key="2">
    <source>
        <dbReference type="ARBA" id="ARBA00022516"/>
    </source>
</evidence>
<dbReference type="RefSeq" id="WP_121908275.1">
    <property type="nucleotide sequence ID" value="NZ_REFC01000014.1"/>
</dbReference>
<evidence type="ECO:0000313" key="14">
    <source>
        <dbReference type="Proteomes" id="UP000271339"/>
    </source>
</evidence>
<keyword evidence="5" id="KW-0547">Nucleotide-binding</keyword>
<dbReference type="GO" id="GO:0008654">
    <property type="term" value="P:phospholipid biosynthetic process"/>
    <property type="evidence" value="ECO:0007669"/>
    <property type="project" value="UniProtKB-KW"/>
</dbReference>
<dbReference type="OrthoDB" id="9786026at2"/>
<dbReference type="Pfam" id="PF00781">
    <property type="entry name" value="DAGK_cat"/>
    <property type="match status" value="1"/>
</dbReference>
<keyword evidence="10" id="KW-0594">Phospholipid biosynthesis</keyword>
<dbReference type="PANTHER" id="PTHR12358">
    <property type="entry name" value="SPHINGOSINE KINASE"/>
    <property type="match status" value="1"/>
</dbReference>
<reference evidence="13 14" key="1">
    <citation type="submission" date="2018-10" db="EMBL/GenBank/DDBJ databases">
        <title>Genomic Encyclopedia of Archaeal and Bacterial Type Strains, Phase II (KMG-II): from individual species to whole genera.</title>
        <authorList>
            <person name="Goeker M."/>
        </authorList>
    </citation>
    <scope>NUCLEOTIDE SEQUENCE [LARGE SCALE GENOMIC DNA]</scope>
    <source>
        <strain evidence="13 14">DSM 23424</strain>
    </source>
</reference>
<comment type="caution">
    <text evidence="13">The sequence shown here is derived from an EMBL/GenBank/DDBJ whole genome shotgun (WGS) entry which is preliminary data.</text>
</comment>
<dbReference type="InterPro" id="IPR017438">
    <property type="entry name" value="ATP-NAD_kinase_N"/>
</dbReference>
<comment type="cofactor">
    <cofactor evidence="1">
        <name>Mg(2+)</name>
        <dbReference type="ChEBI" id="CHEBI:18420"/>
    </cofactor>
</comment>
<keyword evidence="11" id="KW-1208">Phospholipid metabolism</keyword>
<dbReference type="AlphaFoldDB" id="A0A3L9YJ12"/>
<dbReference type="Gene3D" id="3.40.50.10330">
    <property type="entry name" value="Probable inorganic polyphosphate/atp-NAD kinase, domain 1"/>
    <property type="match status" value="1"/>
</dbReference>
<evidence type="ECO:0000256" key="10">
    <source>
        <dbReference type="ARBA" id="ARBA00023209"/>
    </source>
</evidence>